<dbReference type="AlphaFoldDB" id="A0A2S5A2V8"/>
<evidence type="ECO:0000313" key="1">
    <source>
        <dbReference type="EMBL" id="POY36627.1"/>
    </source>
</evidence>
<proteinExistence type="predicted"/>
<sequence length="287" mass="32911">MKYLLVLISFLSIRAYGTPPDYVVYYTTGKCLKKTGGKTEVVKKGDKLLASDQLVLSNDSRLVLICKNFKAIQLTQKNLKSLKSLTDCSNEGSSLTSSYFKYVWAEFTHPHGSPEKDPRHYMKNVGAVNRGCPLLQTLVSIDTIHYYNDKLLVRWEPSNASFVTSFYSDAIDGRLLYTHNLSGNSIRIENVLKNWDIGEYYWELAPENNIPCQRNYLRIWNEKDYRNAVNALLSTVVPTSAAETAYMQGYILEENHFLVDAAKKYLKAFELEPTNQLYKNTQAKFYE</sequence>
<evidence type="ECO:0000313" key="2">
    <source>
        <dbReference type="Proteomes" id="UP000236893"/>
    </source>
</evidence>
<accession>A0A2S5A2V8</accession>
<organism evidence="1 2">
    <name type="scientific">Solitalea longa</name>
    <dbReference type="NCBI Taxonomy" id="2079460"/>
    <lineage>
        <taxon>Bacteria</taxon>
        <taxon>Pseudomonadati</taxon>
        <taxon>Bacteroidota</taxon>
        <taxon>Sphingobacteriia</taxon>
        <taxon>Sphingobacteriales</taxon>
        <taxon>Sphingobacteriaceae</taxon>
        <taxon>Solitalea</taxon>
    </lineage>
</organism>
<reference evidence="1 2" key="1">
    <citation type="submission" date="2018-01" db="EMBL/GenBank/DDBJ databases">
        <authorList>
            <person name="Gaut B.S."/>
            <person name="Morton B.R."/>
            <person name="Clegg M.T."/>
            <person name="Duvall M.R."/>
        </authorList>
    </citation>
    <scope>NUCLEOTIDE SEQUENCE [LARGE SCALE GENOMIC DNA]</scope>
    <source>
        <strain evidence="1 2">HR-AV</strain>
    </source>
</reference>
<dbReference type="OrthoDB" id="633379at2"/>
<dbReference type="EMBL" id="PQVF01000006">
    <property type="protein sequence ID" value="POY36627.1"/>
    <property type="molecule type" value="Genomic_DNA"/>
</dbReference>
<gene>
    <name evidence="1" type="ORF">C3K47_09645</name>
</gene>
<dbReference type="RefSeq" id="WP_103788930.1">
    <property type="nucleotide sequence ID" value="NZ_PQVF01000006.1"/>
</dbReference>
<comment type="caution">
    <text evidence="1">The sequence shown here is derived from an EMBL/GenBank/DDBJ whole genome shotgun (WGS) entry which is preliminary data.</text>
</comment>
<protein>
    <submittedName>
        <fullName evidence="1">Uncharacterized protein</fullName>
    </submittedName>
</protein>
<name>A0A2S5A2V8_9SPHI</name>
<keyword evidence="2" id="KW-1185">Reference proteome</keyword>
<dbReference type="Proteomes" id="UP000236893">
    <property type="component" value="Unassembled WGS sequence"/>
</dbReference>